<dbReference type="EMBL" id="JACGWM010000011">
    <property type="protein sequence ID" value="KAL0341552.1"/>
    <property type="molecule type" value="Genomic_DNA"/>
</dbReference>
<evidence type="ECO:0000256" key="1">
    <source>
        <dbReference type="SAM" id="MobiDB-lite"/>
    </source>
</evidence>
<reference evidence="2" key="2">
    <citation type="journal article" date="2024" name="Plant">
        <title>Genomic evolution and insights into agronomic trait innovations of Sesamum species.</title>
        <authorList>
            <person name="Miao H."/>
            <person name="Wang L."/>
            <person name="Qu L."/>
            <person name="Liu H."/>
            <person name="Sun Y."/>
            <person name="Le M."/>
            <person name="Wang Q."/>
            <person name="Wei S."/>
            <person name="Zheng Y."/>
            <person name="Lin W."/>
            <person name="Duan Y."/>
            <person name="Cao H."/>
            <person name="Xiong S."/>
            <person name="Wang X."/>
            <person name="Wei L."/>
            <person name="Li C."/>
            <person name="Ma Q."/>
            <person name="Ju M."/>
            <person name="Zhao R."/>
            <person name="Li G."/>
            <person name="Mu C."/>
            <person name="Tian Q."/>
            <person name="Mei H."/>
            <person name="Zhang T."/>
            <person name="Gao T."/>
            <person name="Zhang H."/>
        </authorList>
    </citation>
    <scope>NUCLEOTIDE SEQUENCE</scope>
    <source>
        <strain evidence="2">KEN8</strain>
    </source>
</reference>
<feature type="region of interest" description="Disordered" evidence="1">
    <location>
        <begin position="29"/>
        <end position="53"/>
    </location>
</feature>
<proteinExistence type="predicted"/>
<feature type="compositionally biased region" description="Basic and acidic residues" evidence="1">
    <location>
        <begin position="38"/>
        <end position="53"/>
    </location>
</feature>
<reference evidence="2" key="1">
    <citation type="submission" date="2020-06" db="EMBL/GenBank/DDBJ databases">
        <authorList>
            <person name="Li T."/>
            <person name="Hu X."/>
            <person name="Zhang T."/>
            <person name="Song X."/>
            <person name="Zhang H."/>
            <person name="Dai N."/>
            <person name="Sheng W."/>
            <person name="Hou X."/>
            <person name="Wei L."/>
        </authorList>
    </citation>
    <scope>NUCLEOTIDE SEQUENCE</scope>
    <source>
        <strain evidence="2">KEN8</strain>
        <tissue evidence="2">Leaf</tissue>
    </source>
</reference>
<sequence>MLTSSVDERAVGEVMIDLVGCSGENGGKPAISNSAFHHGGESKEEGNNKEEVERKKAKDRLVAYGGVLQITIYGKLLVAAVRQRMQALSGMIERKAFVSGLLSTQSNPKAQPWTGSGNYQAGVW</sequence>
<organism evidence="2">
    <name type="scientific">Sesamum calycinum</name>
    <dbReference type="NCBI Taxonomy" id="2727403"/>
    <lineage>
        <taxon>Eukaryota</taxon>
        <taxon>Viridiplantae</taxon>
        <taxon>Streptophyta</taxon>
        <taxon>Embryophyta</taxon>
        <taxon>Tracheophyta</taxon>
        <taxon>Spermatophyta</taxon>
        <taxon>Magnoliopsida</taxon>
        <taxon>eudicotyledons</taxon>
        <taxon>Gunneridae</taxon>
        <taxon>Pentapetalae</taxon>
        <taxon>asterids</taxon>
        <taxon>lamiids</taxon>
        <taxon>Lamiales</taxon>
        <taxon>Pedaliaceae</taxon>
        <taxon>Sesamum</taxon>
    </lineage>
</organism>
<comment type="caution">
    <text evidence="2">The sequence shown here is derived from an EMBL/GenBank/DDBJ whole genome shotgun (WGS) entry which is preliminary data.</text>
</comment>
<dbReference type="AlphaFoldDB" id="A0AAW2NC12"/>
<accession>A0AAW2NC12</accession>
<gene>
    <name evidence="2" type="ORF">Scaly_1817800</name>
</gene>
<name>A0AAW2NC12_9LAMI</name>
<protein>
    <submittedName>
        <fullName evidence="2">Uncharacterized protein</fullName>
    </submittedName>
</protein>
<evidence type="ECO:0000313" key="2">
    <source>
        <dbReference type="EMBL" id="KAL0341552.1"/>
    </source>
</evidence>